<dbReference type="AlphaFoldDB" id="A0A0A8ZZI8"/>
<sequence length="39" mass="4937">MFFVRFWILPLKYNITSFQVLTRVFFPLHKENVEFLRKM</sequence>
<evidence type="ECO:0000313" key="1">
    <source>
        <dbReference type="EMBL" id="JAD44834.1"/>
    </source>
</evidence>
<protein>
    <submittedName>
        <fullName evidence="1">Uncharacterized protein</fullName>
    </submittedName>
</protein>
<accession>A0A0A8ZZI8</accession>
<dbReference type="EMBL" id="GBRH01253061">
    <property type="protein sequence ID" value="JAD44834.1"/>
    <property type="molecule type" value="Transcribed_RNA"/>
</dbReference>
<reference evidence="1" key="1">
    <citation type="submission" date="2014-09" db="EMBL/GenBank/DDBJ databases">
        <authorList>
            <person name="Magalhaes I.L.F."/>
            <person name="Oliveira U."/>
            <person name="Santos F.R."/>
            <person name="Vidigal T.H.D.A."/>
            <person name="Brescovit A.D."/>
            <person name="Santos A.J."/>
        </authorList>
    </citation>
    <scope>NUCLEOTIDE SEQUENCE</scope>
    <source>
        <tissue evidence="1">Shoot tissue taken approximately 20 cm above the soil surface</tissue>
    </source>
</reference>
<proteinExistence type="predicted"/>
<reference evidence="1" key="2">
    <citation type="journal article" date="2015" name="Data Brief">
        <title>Shoot transcriptome of the giant reed, Arundo donax.</title>
        <authorList>
            <person name="Barrero R.A."/>
            <person name="Guerrero F.D."/>
            <person name="Moolhuijzen P."/>
            <person name="Goolsby J.A."/>
            <person name="Tidwell J."/>
            <person name="Bellgard S.E."/>
            <person name="Bellgard M.I."/>
        </authorList>
    </citation>
    <scope>NUCLEOTIDE SEQUENCE</scope>
    <source>
        <tissue evidence="1">Shoot tissue taken approximately 20 cm above the soil surface</tissue>
    </source>
</reference>
<organism evidence="1">
    <name type="scientific">Arundo donax</name>
    <name type="common">Giant reed</name>
    <name type="synonym">Donax arundinaceus</name>
    <dbReference type="NCBI Taxonomy" id="35708"/>
    <lineage>
        <taxon>Eukaryota</taxon>
        <taxon>Viridiplantae</taxon>
        <taxon>Streptophyta</taxon>
        <taxon>Embryophyta</taxon>
        <taxon>Tracheophyta</taxon>
        <taxon>Spermatophyta</taxon>
        <taxon>Magnoliopsida</taxon>
        <taxon>Liliopsida</taxon>
        <taxon>Poales</taxon>
        <taxon>Poaceae</taxon>
        <taxon>PACMAD clade</taxon>
        <taxon>Arundinoideae</taxon>
        <taxon>Arundineae</taxon>
        <taxon>Arundo</taxon>
    </lineage>
</organism>
<name>A0A0A8ZZI8_ARUDO</name>